<evidence type="ECO:0000313" key="3">
    <source>
        <dbReference type="Proteomes" id="UP001244427"/>
    </source>
</evidence>
<name>A0AAW8ES01_9MICO</name>
<dbReference type="Proteomes" id="UP001244427">
    <property type="component" value="Unassembled WGS sequence"/>
</dbReference>
<evidence type="ECO:0000259" key="1">
    <source>
        <dbReference type="Pfam" id="PF00561"/>
    </source>
</evidence>
<dbReference type="SUPFAM" id="SSF53474">
    <property type="entry name" value="alpha/beta-Hydrolases"/>
    <property type="match status" value="1"/>
</dbReference>
<feature type="domain" description="AB hydrolase-1" evidence="1">
    <location>
        <begin position="27"/>
        <end position="280"/>
    </location>
</feature>
<sequence>MEHPFAHLKTEILDLAFERRGERGGFPVILLHGFPYDPRSFDVVADQLAQNGADVIVPYLRGYGPTRFRSDDTRRSGQQAALARDLGDLIDGLHLDRPIVAGFDWGGRAACAAAVLWPQNVGGLVAIGGYSVYDPRVMASVPDVPELEARDWHQWYFQLERGREGLARYRRELARQLWSEWSPQWRFEEQTFEETAASFDNPDFVDVVVHSYRVRYGLASGDPAFESMEATLSARPLIDVPTIVIDPTQDAVMPPLSREGHQEHFTQLIDYRLSPAGHNTPQEDPDTVIASILDLHAVIQSRSLSL</sequence>
<accession>A0AAW8ES01</accession>
<comment type="caution">
    <text evidence="2">The sequence shown here is derived from an EMBL/GenBank/DDBJ whole genome shotgun (WGS) entry which is preliminary data.</text>
</comment>
<dbReference type="InterPro" id="IPR000073">
    <property type="entry name" value="AB_hydrolase_1"/>
</dbReference>
<dbReference type="InterPro" id="IPR000639">
    <property type="entry name" value="Epox_hydrolase-like"/>
</dbReference>
<dbReference type="GO" id="GO:0003824">
    <property type="term" value="F:catalytic activity"/>
    <property type="evidence" value="ECO:0007669"/>
    <property type="project" value="InterPro"/>
</dbReference>
<dbReference type="InterPro" id="IPR050266">
    <property type="entry name" value="AB_hydrolase_sf"/>
</dbReference>
<reference evidence="2 3" key="1">
    <citation type="submission" date="2023-07" db="EMBL/GenBank/DDBJ databases">
        <title>Comparative genomics of wheat-associated soil bacteria to identify genetic determinants of phenazine resistance.</title>
        <authorList>
            <person name="Mouncey N."/>
        </authorList>
    </citation>
    <scope>NUCLEOTIDE SEQUENCE [LARGE SCALE GENOMIC DNA]</scope>
    <source>
        <strain evidence="2 3">W4I9-1</strain>
    </source>
</reference>
<dbReference type="PRINTS" id="PR00412">
    <property type="entry name" value="EPOXHYDRLASE"/>
</dbReference>
<keyword evidence="3" id="KW-1185">Reference proteome</keyword>
<proteinExistence type="predicted"/>
<gene>
    <name evidence="2" type="ORF">QFZ53_000497</name>
</gene>
<dbReference type="AlphaFoldDB" id="A0AAW8ES01"/>
<protein>
    <submittedName>
        <fullName evidence="2">Pimeloyl-ACP methyl ester carboxylesterase</fullName>
    </submittedName>
</protein>
<dbReference type="PANTHER" id="PTHR43798">
    <property type="entry name" value="MONOACYLGLYCEROL LIPASE"/>
    <property type="match status" value="1"/>
</dbReference>
<dbReference type="Pfam" id="PF00561">
    <property type="entry name" value="Abhydrolase_1"/>
    <property type="match status" value="1"/>
</dbReference>
<dbReference type="InterPro" id="IPR029058">
    <property type="entry name" value="AB_hydrolase_fold"/>
</dbReference>
<dbReference type="Gene3D" id="3.40.50.1820">
    <property type="entry name" value="alpha/beta hydrolase"/>
    <property type="match status" value="1"/>
</dbReference>
<dbReference type="EMBL" id="JAUSXV010000001">
    <property type="protein sequence ID" value="MDQ0646301.1"/>
    <property type="molecule type" value="Genomic_DNA"/>
</dbReference>
<organism evidence="2 3">
    <name type="scientific">Microbacterium natoriense</name>
    <dbReference type="NCBI Taxonomy" id="284570"/>
    <lineage>
        <taxon>Bacteria</taxon>
        <taxon>Bacillati</taxon>
        <taxon>Actinomycetota</taxon>
        <taxon>Actinomycetes</taxon>
        <taxon>Micrococcales</taxon>
        <taxon>Microbacteriaceae</taxon>
        <taxon>Microbacterium</taxon>
    </lineage>
</organism>
<evidence type="ECO:0000313" key="2">
    <source>
        <dbReference type="EMBL" id="MDQ0646301.1"/>
    </source>
</evidence>
<dbReference type="RefSeq" id="WP_307293149.1">
    <property type="nucleotide sequence ID" value="NZ_JAUSXV010000001.1"/>
</dbReference>